<keyword evidence="4" id="KW-0808">Transferase</keyword>
<dbReference type="InterPro" id="IPR011009">
    <property type="entry name" value="Kinase-like_dom_sf"/>
</dbReference>
<dbReference type="NCBIfam" id="TIGR01767">
    <property type="entry name" value="MTRK"/>
    <property type="match status" value="1"/>
</dbReference>
<dbReference type="GO" id="GO:0009086">
    <property type="term" value="P:methionine biosynthetic process"/>
    <property type="evidence" value="ECO:0007669"/>
    <property type="project" value="InterPro"/>
</dbReference>
<dbReference type="GO" id="GO:0046522">
    <property type="term" value="F:S-methyl-5-thioribose kinase activity"/>
    <property type="evidence" value="ECO:0007669"/>
    <property type="project" value="UniProtKB-EC"/>
</dbReference>
<dbReference type="EMBL" id="MTJN01000002">
    <property type="protein sequence ID" value="OOV07147.1"/>
    <property type="molecule type" value="Genomic_DNA"/>
</dbReference>
<sequence>MDFKTLNTSTLANYLRTVPSVTALLGDMDALDIVEVGDGNLNYVYFVSSRANPRDSLVVKQALPYMRLVGESWPLTRHRSDREAHALRQFGALCPQHVPQVLHFDSEQSLIIMQRLSDHLILRKGLIQGLRYPKLAEHLSTYLAQTLFHGSDLFLSAAAKKQAAAATTNSELSKITEDLVFTCPFEDHASNAYSPALPRTEIERLHNNPALRVAAAQMKWAFMNQTETLLHGDLHTGSVMVNQTDTYVIDPEFACYGPFGFDVGLLLANFFTAYYAQDWQRPQAGEDPAPYQDWLLAQASSIWCGFSDKFLALWVAHEAPTTQSFMGDARDADSLARFRTSVMRQIFSDTLGFAGCELIRRTLGLAKVAEVASIPDTQARAAIELRCLRLGEALLLQRHHIIDMNQVLDLAR</sequence>
<keyword evidence="7" id="KW-0067">ATP-binding</keyword>
<evidence type="ECO:0000256" key="4">
    <source>
        <dbReference type="ARBA" id="ARBA00022679"/>
    </source>
</evidence>
<evidence type="ECO:0000256" key="2">
    <source>
        <dbReference type="ARBA" id="ARBA00011738"/>
    </source>
</evidence>
<comment type="similarity">
    <text evidence="1">Belongs to the methylthioribose kinase family.</text>
</comment>
<comment type="caution">
    <text evidence="9">The sequence shown here is derived from an EMBL/GenBank/DDBJ whole genome shotgun (WGS) entry which is preliminary data.</text>
</comment>
<accession>A0A1T1ASV1</accession>
<dbReference type="Gene3D" id="3.90.1200.10">
    <property type="match status" value="1"/>
</dbReference>
<dbReference type="InterPro" id="IPR002575">
    <property type="entry name" value="Aminoglycoside_PTrfase"/>
</dbReference>
<dbReference type="PIRSF" id="PIRSF031134">
    <property type="entry name" value="MTRK"/>
    <property type="match status" value="1"/>
</dbReference>
<gene>
    <name evidence="9" type="ORF">RF819_10760</name>
</gene>
<organism evidence="9 10">
    <name type="scientific">Rhodoferax fermentans</name>
    <dbReference type="NCBI Taxonomy" id="28066"/>
    <lineage>
        <taxon>Bacteria</taxon>
        <taxon>Pseudomonadati</taxon>
        <taxon>Pseudomonadota</taxon>
        <taxon>Betaproteobacteria</taxon>
        <taxon>Burkholderiales</taxon>
        <taxon>Comamonadaceae</taxon>
        <taxon>Rhodoferax</taxon>
    </lineage>
</organism>
<evidence type="ECO:0000256" key="3">
    <source>
        <dbReference type="ARBA" id="ARBA00012128"/>
    </source>
</evidence>
<evidence type="ECO:0000259" key="8">
    <source>
        <dbReference type="Pfam" id="PF01636"/>
    </source>
</evidence>
<keyword evidence="6 9" id="KW-0418">Kinase</keyword>
<dbReference type="OrthoDB" id="9777791at2"/>
<comment type="subunit">
    <text evidence="2">Homodimer.</text>
</comment>
<evidence type="ECO:0000256" key="7">
    <source>
        <dbReference type="ARBA" id="ARBA00022840"/>
    </source>
</evidence>
<dbReference type="PANTHER" id="PTHR34273">
    <property type="entry name" value="METHYLTHIORIBOSE KINASE"/>
    <property type="match status" value="1"/>
</dbReference>
<reference evidence="9 10" key="1">
    <citation type="submission" date="2017-01" db="EMBL/GenBank/DDBJ databases">
        <title>Genome sequencing of Rhodoferax fermentans JCM 7819.</title>
        <authorList>
            <person name="Kim Y.J."/>
            <person name="Farh M.E.-A."/>
            <person name="Yang D.-C."/>
        </authorList>
    </citation>
    <scope>NUCLEOTIDE SEQUENCE [LARGE SCALE GENOMIC DNA]</scope>
    <source>
        <strain evidence="9 10">JCM 7819</strain>
    </source>
</reference>
<evidence type="ECO:0000256" key="1">
    <source>
        <dbReference type="ARBA" id="ARBA00010165"/>
    </source>
</evidence>
<keyword evidence="5" id="KW-0547">Nucleotide-binding</keyword>
<evidence type="ECO:0000256" key="5">
    <source>
        <dbReference type="ARBA" id="ARBA00022741"/>
    </source>
</evidence>
<dbReference type="RefSeq" id="WP_078364977.1">
    <property type="nucleotide sequence ID" value="NZ_MTJN01000002.1"/>
</dbReference>
<name>A0A1T1ASV1_RHOFE</name>
<dbReference type="PANTHER" id="PTHR34273:SF2">
    <property type="entry name" value="METHYLTHIORIBOSE KINASE"/>
    <property type="match status" value="1"/>
</dbReference>
<dbReference type="Pfam" id="PF01636">
    <property type="entry name" value="APH"/>
    <property type="match status" value="1"/>
</dbReference>
<proteinExistence type="inferred from homology"/>
<dbReference type="AlphaFoldDB" id="A0A1T1ASV1"/>
<dbReference type="SUPFAM" id="SSF56112">
    <property type="entry name" value="Protein kinase-like (PK-like)"/>
    <property type="match status" value="1"/>
</dbReference>
<protein>
    <recommendedName>
        <fullName evidence="3">S-methyl-5-thioribose kinase</fullName>
        <ecNumber evidence="3">2.7.1.100</ecNumber>
    </recommendedName>
</protein>
<feature type="domain" description="Aminoglycoside phosphotransferase" evidence="8">
    <location>
        <begin position="33"/>
        <end position="273"/>
    </location>
</feature>
<dbReference type="Proteomes" id="UP000190750">
    <property type="component" value="Unassembled WGS sequence"/>
</dbReference>
<dbReference type="Gene3D" id="3.30.200.20">
    <property type="entry name" value="Phosphorylase Kinase, domain 1"/>
    <property type="match status" value="1"/>
</dbReference>
<keyword evidence="10" id="KW-1185">Reference proteome</keyword>
<dbReference type="STRING" id="28066.RF819_10760"/>
<dbReference type="GO" id="GO:0005524">
    <property type="term" value="F:ATP binding"/>
    <property type="evidence" value="ECO:0007669"/>
    <property type="project" value="UniProtKB-KW"/>
</dbReference>
<evidence type="ECO:0000313" key="10">
    <source>
        <dbReference type="Proteomes" id="UP000190750"/>
    </source>
</evidence>
<evidence type="ECO:0000256" key="6">
    <source>
        <dbReference type="ARBA" id="ARBA00022777"/>
    </source>
</evidence>
<dbReference type="EC" id="2.7.1.100" evidence="3"/>
<evidence type="ECO:0000313" key="9">
    <source>
        <dbReference type="EMBL" id="OOV07147.1"/>
    </source>
</evidence>
<dbReference type="InterPro" id="IPR009212">
    <property type="entry name" value="Methylthioribose_kinase"/>
</dbReference>